<evidence type="ECO:0000313" key="3">
    <source>
        <dbReference type="Proteomes" id="UP001232750"/>
    </source>
</evidence>
<dbReference type="RefSeq" id="WP_283831996.1">
    <property type="nucleotide sequence ID" value="NZ_JASJEU010000013.1"/>
</dbReference>
<evidence type="ECO:0000313" key="2">
    <source>
        <dbReference type="EMBL" id="MDJ1650655.1"/>
    </source>
</evidence>
<dbReference type="EMBL" id="JASJEU010000013">
    <property type="protein sequence ID" value="MDJ1650655.1"/>
    <property type="molecule type" value="Genomic_DNA"/>
</dbReference>
<name>A0ABT7DMB0_9ACTN</name>
<keyword evidence="3" id="KW-1185">Reference proteome</keyword>
<dbReference type="Proteomes" id="UP001232750">
    <property type="component" value="Unassembled WGS sequence"/>
</dbReference>
<reference evidence="2 3" key="1">
    <citation type="submission" date="2023-05" db="EMBL/GenBank/DDBJ databases">
        <title>Gordonibacter KGMB12511T sp. nov., isolated from faeces of healthy Korean.</title>
        <authorList>
            <person name="Kim H.S."/>
            <person name="Kim J.-S."/>
            <person name="Suh M.K."/>
            <person name="Eom M.K."/>
            <person name="Do H.E."/>
            <person name="Lee J.-S."/>
        </authorList>
    </citation>
    <scope>NUCLEOTIDE SEQUENCE [LARGE SCALE GENOMIC DNA]</scope>
    <source>
        <strain evidence="2 3">KGMB12511</strain>
    </source>
</reference>
<proteinExistence type="predicted"/>
<feature type="domain" description="DUF4332" evidence="1">
    <location>
        <begin position="10"/>
        <end position="61"/>
    </location>
</feature>
<gene>
    <name evidence="2" type="ORF">QNJ86_07565</name>
</gene>
<comment type="caution">
    <text evidence="2">The sequence shown here is derived from an EMBL/GenBank/DDBJ whole genome shotgun (WGS) entry which is preliminary data.</text>
</comment>
<dbReference type="Gene3D" id="1.10.150.20">
    <property type="entry name" value="5' to 3' exonuclease, C-terminal subdomain"/>
    <property type="match status" value="1"/>
</dbReference>
<evidence type="ECO:0000259" key="1">
    <source>
        <dbReference type="Pfam" id="PF14229"/>
    </source>
</evidence>
<dbReference type="InterPro" id="IPR025567">
    <property type="entry name" value="DUF4332"/>
</dbReference>
<sequence length="72" mass="7997">MANDIASLFGMDPEAAEKIKAQGIETIEAFYEVAKHPDTRADLSEKIGVDTFKLEEWSATAGNFILMSNCEW</sequence>
<organism evidence="2 3">
    <name type="scientific">Gordonibacter faecis</name>
    <dbReference type="NCBI Taxonomy" id="3047475"/>
    <lineage>
        <taxon>Bacteria</taxon>
        <taxon>Bacillati</taxon>
        <taxon>Actinomycetota</taxon>
        <taxon>Coriobacteriia</taxon>
        <taxon>Eggerthellales</taxon>
        <taxon>Eggerthellaceae</taxon>
        <taxon>Gordonibacter</taxon>
    </lineage>
</organism>
<protein>
    <submittedName>
        <fullName evidence="2">DUF4332 domain-containing protein</fullName>
    </submittedName>
</protein>
<accession>A0ABT7DMB0</accession>
<dbReference type="Pfam" id="PF14229">
    <property type="entry name" value="DUF4332"/>
    <property type="match status" value="1"/>
</dbReference>